<dbReference type="Proteomes" id="UP000002069">
    <property type="component" value="Chromosome"/>
</dbReference>
<reference evidence="1 2" key="1">
    <citation type="journal article" date="2010" name="J. Bacteriol.">
        <title>Complete Genome Sequence of Cronobacter turicensis LMG 23827, a foodborne pathogen causing deaths in neonates.</title>
        <authorList>
            <person name="Stephan R."/>
            <person name="Lehner A."/>
            <person name="Tischler P."/>
            <person name="Rattei T."/>
        </authorList>
    </citation>
    <scope>NUCLEOTIDE SEQUENCE [LARGE SCALE GENOMIC DNA]</scope>
    <source>
        <strain evidence="2">DSM 18703 / CCUG 55852 / LMG 23827 / z3032</strain>
    </source>
</reference>
<name>C9XUZ4_CROTZ</name>
<evidence type="ECO:0000313" key="2">
    <source>
        <dbReference type="Proteomes" id="UP000002069"/>
    </source>
</evidence>
<sequence>MNYVVPRAQARRFNDRESPEIQTLYAFLSKRGPSVTF</sequence>
<dbReference type="EMBL" id="FN543093">
    <property type="protein sequence ID" value="CBA27772.1"/>
    <property type="molecule type" value="Genomic_DNA"/>
</dbReference>
<dbReference type="AlphaFoldDB" id="C9XUZ4"/>
<gene>
    <name evidence="1" type="ordered locus">Ctu_05940</name>
</gene>
<organism evidence="1 2">
    <name type="scientific">Cronobacter turicensis (strain DSM 18703 / CCUG 55852 / LMG 23827 / z3032)</name>
    <dbReference type="NCBI Taxonomy" id="693216"/>
    <lineage>
        <taxon>Bacteria</taxon>
        <taxon>Pseudomonadati</taxon>
        <taxon>Pseudomonadota</taxon>
        <taxon>Gammaproteobacteria</taxon>
        <taxon>Enterobacterales</taxon>
        <taxon>Enterobacteriaceae</taxon>
        <taxon>Cronobacter</taxon>
    </lineage>
</organism>
<keyword evidence="2" id="KW-1185">Reference proteome</keyword>
<dbReference type="HOGENOM" id="CLU_3348613_0_0_6"/>
<proteinExistence type="predicted"/>
<reference evidence="2" key="2">
    <citation type="journal article" date="2011" name="J. Bacteriol.">
        <title>Complete genome sequence of Cronobacter turicensis LMG 23827, a food-borne pathogen causing deaths in neonates.</title>
        <authorList>
            <person name="Stephan R."/>
            <person name="Lehner A."/>
            <person name="Tischler P."/>
            <person name="Rattei T."/>
        </authorList>
    </citation>
    <scope>NUCLEOTIDE SEQUENCE [LARGE SCALE GENOMIC DNA]</scope>
    <source>
        <strain evidence="2">DSM 18703 / CCUG 55852 / LMG 23827 / z3032</strain>
    </source>
</reference>
<accession>C9XUZ4</accession>
<protein>
    <submittedName>
        <fullName evidence="1">Uncharacterized protein</fullName>
    </submittedName>
</protein>
<evidence type="ECO:0000313" key="1">
    <source>
        <dbReference type="EMBL" id="CBA27772.1"/>
    </source>
</evidence>
<dbReference type="KEGG" id="ctu:CTU_05940"/>